<dbReference type="PANTHER" id="PTHR24139">
    <property type="entry name" value="CALCIUM-INDEPENDENT PHOSPHOLIPASE A2"/>
    <property type="match status" value="1"/>
</dbReference>
<name>A0A1X7VTM2_AMPQE</name>
<keyword evidence="8" id="KW-0442">Lipid degradation</keyword>
<dbReference type="Gene3D" id="1.25.40.20">
    <property type="entry name" value="Ankyrin repeat-containing domain"/>
    <property type="match status" value="1"/>
</dbReference>
<dbReference type="InterPro" id="IPR016035">
    <property type="entry name" value="Acyl_Trfase/lysoPLipase"/>
</dbReference>
<dbReference type="EnsemblMetazoa" id="XM_019995397.1">
    <property type="protein sequence ID" value="XP_019850956.1"/>
    <property type="gene ID" value="LOC109581341"/>
</dbReference>
<dbReference type="InterPro" id="IPR036770">
    <property type="entry name" value="Ankyrin_rpt-contain_sf"/>
</dbReference>
<dbReference type="OrthoDB" id="10021675at2759"/>
<reference evidence="11" key="1">
    <citation type="journal article" date="2010" name="Nature">
        <title>The Amphimedon queenslandica genome and the evolution of animal complexity.</title>
        <authorList>
            <person name="Srivastava M."/>
            <person name="Simakov O."/>
            <person name="Chapman J."/>
            <person name="Fahey B."/>
            <person name="Gauthier M.E."/>
            <person name="Mitros T."/>
            <person name="Richards G.S."/>
            <person name="Conaco C."/>
            <person name="Dacre M."/>
            <person name="Hellsten U."/>
            <person name="Larroux C."/>
            <person name="Putnam N.H."/>
            <person name="Stanke M."/>
            <person name="Adamska M."/>
            <person name="Darling A."/>
            <person name="Degnan S.M."/>
            <person name="Oakley T.H."/>
            <person name="Plachetzki D.C."/>
            <person name="Zhai Y."/>
            <person name="Adamski M."/>
            <person name="Calcino A."/>
            <person name="Cummins S.F."/>
            <person name="Goodstein D.M."/>
            <person name="Harris C."/>
            <person name="Jackson D.J."/>
            <person name="Leys S.P."/>
            <person name="Shu S."/>
            <person name="Woodcroft B.J."/>
            <person name="Vervoort M."/>
            <person name="Kosik K.S."/>
            <person name="Manning G."/>
            <person name="Degnan B.M."/>
            <person name="Rokhsar D.S."/>
        </authorList>
    </citation>
    <scope>NUCLEOTIDE SEQUENCE [LARGE SCALE GENOMIC DNA]</scope>
</reference>
<dbReference type="Gene3D" id="3.40.1090.10">
    <property type="entry name" value="Cytosolic phospholipase A2 catalytic domain"/>
    <property type="match status" value="1"/>
</dbReference>
<evidence type="ECO:0000313" key="10">
    <source>
        <dbReference type="EnsemblMetazoa" id="Aqu2.1.43691_001"/>
    </source>
</evidence>
<reference evidence="10" key="2">
    <citation type="submission" date="2017-05" db="UniProtKB">
        <authorList>
            <consortium name="EnsemblMetazoa"/>
        </authorList>
    </citation>
    <scope>IDENTIFICATION</scope>
</reference>
<evidence type="ECO:0000256" key="7">
    <source>
        <dbReference type="PROSITE-ProRule" id="PRU00023"/>
    </source>
</evidence>
<dbReference type="PROSITE" id="PS50088">
    <property type="entry name" value="ANK_REPEAT"/>
    <property type="match status" value="1"/>
</dbReference>
<feature type="repeat" description="ANK" evidence="7">
    <location>
        <begin position="274"/>
        <end position="303"/>
    </location>
</feature>
<dbReference type="GO" id="GO:0016042">
    <property type="term" value="P:lipid catabolic process"/>
    <property type="evidence" value="ECO:0007669"/>
    <property type="project" value="UniProtKB-UniRule"/>
</dbReference>
<dbReference type="InterPro" id="IPR047148">
    <property type="entry name" value="PLPL9"/>
</dbReference>
<dbReference type="GO" id="GO:0005739">
    <property type="term" value="C:mitochondrion"/>
    <property type="evidence" value="ECO:0007669"/>
    <property type="project" value="TreeGrafter"/>
</dbReference>
<feature type="active site" description="Nucleophile" evidence="8">
    <location>
        <position position="398"/>
    </location>
</feature>
<feature type="short sequence motif" description="GXSXG" evidence="8">
    <location>
        <begin position="396"/>
        <end position="400"/>
    </location>
</feature>
<keyword evidence="11" id="KW-1185">Reference proteome</keyword>
<dbReference type="GO" id="GO:2000304">
    <property type="term" value="P:positive regulation of ceramide biosynthetic process"/>
    <property type="evidence" value="ECO:0007669"/>
    <property type="project" value="TreeGrafter"/>
</dbReference>
<comment type="caution">
    <text evidence="8">Lacks conserved residue(s) required for the propagation of feature annotation.</text>
</comment>
<dbReference type="GO" id="GO:0047499">
    <property type="term" value="F:calcium-independent phospholipase A2 activity"/>
    <property type="evidence" value="ECO:0007669"/>
    <property type="project" value="InterPro"/>
</dbReference>
<dbReference type="Pfam" id="PF12796">
    <property type="entry name" value="Ank_2"/>
    <property type="match status" value="1"/>
</dbReference>
<evidence type="ECO:0000313" key="11">
    <source>
        <dbReference type="Proteomes" id="UP000007879"/>
    </source>
</evidence>
<dbReference type="eggNOG" id="KOG0513">
    <property type="taxonomic scope" value="Eukaryota"/>
</dbReference>
<organism evidence="10">
    <name type="scientific">Amphimedon queenslandica</name>
    <name type="common">Sponge</name>
    <dbReference type="NCBI Taxonomy" id="400682"/>
    <lineage>
        <taxon>Eukaryota</taxon>
        <taxon>Metazoa</taxon>
        <taxon>Porifera</taxon>
        <taxon>Demospongiae</taxon>
        <taxon>Heteroscleromorpha</taxon>
        <taxon>Haplosclerida</taxon>
        <taxon>Niphatidae</taxon>
        <taxon>Amphimedon</taxon>
    </lineage>
</organism>
<dbReference type="Proteomes" id="UP000007879">
    <property type="component" value="Unassembled WGS sequence"/>
</dbReference>
<feature type="active site" description="Proton acceptor" evidence="8">
    <location>
        <position position="525"/>
    </location>
</feature>
<dbReference type="InterPro" id="IPR002110">
    <property type="entry name" value="Ankyrin_rpt"/>
</dbReference>
<accession>A0A1X7VTM2</accession>
<dbReference type="PANTHER" id="PTHR24139:SF34">
    <property type="entry name" value="85_88 KDA CALCIUM-INDEPENDENT PHOSPHOLIPASE A2"/>
    <property type="match status" value="1"/>
</dbReference>
<sequence>MSQKIKEVRLGRNSKTLFEESLELENFSHGVVGIVEAASLLQAKYGVLMKPDKDAEDGFLLLHRGDDLKQAKATFAELRPVLSLLLDLDNIEITVDLLNVLLRKQQQHPIKTKEDLIARIMEEIDSSPKNLTLLYPILEELKASTAIEQLQLAMNGSSKDDDDDDDDPSFFKEITSAAGDLFGKFMSKLEQIGTGIDDDELGDEIWKSFFAQIQDAMAPSLEGAEKIVANAFKTDSNVSSHSFIACVEKGYVSTALQLLLFGEDPNKYDDSIGTALHVAVKTKSELMVKLLLAFNANPTIANSNNLTPIDLAEKDSEIHQYLVEAASNHKITKIYFESHSELLSEKIPGTYLMSLDGGGIRAFNGCQYLIALEDRMKQLSRNHCSSISSYFDYIAGTSSGAIAGLVLLYTNHSVRTGRCLVYDVIEHVFDKGLKDRKKHMNSFLKGIFKDTKMASLKRPQHAIVTAALANQHPIKLHLMTSYERRVMDEIDKKEAGPKDLEVWKAARITSAAPIHFPAVDDKFLDGGLMANNPTLAAMTEVIEQSEKKVEFGCVLSIGAGYSRKSKDVEDVNLFLPGASLKSLVKLPKAAKSLISVFDHLIEEVTQSNGHCVQIARSWCQNSGWNYYRWSPPLYGESEDVDPDCTDRAIIIDMMYHTQMDILAHPKKVDDIAKCILAKSK</sequence>
<dbReference type="KEGG" id="aqu:109581341"/>
<dbReference type="InParanoid" id="A0A1X7VTM2"/>
<dbReference type="Pfam" id="PF01734">
    <property type="entry name" value="Patatin"/>
    <property type="match status" value="1"/>
</dbReference>
<feature type="domain" description="PNPLA" evidence="9">
    <location>
        <begin position="353"/>
        <end position="538"/>
    </location>
</feature>
<protein>
    <recommendedName>
        <fullName evidence="1">phospholipase A2</fullName>
        <ecNumber evidence="1">3.1.1.4</ecNumber>
    </recommendedName>
</protein>
<comment type="catalytic activity">
    <reaction evidence="6">
        <text>a 1,2-diacyl-sn-glycero-3-phosphocholine + H2O = a 1-acyl-sn-glycero-3-phosphocholine + a fatty acid + H(+)</text>
        <dbReference type="Rhea" id="RHEA:15801"/>
        <dbReference type="ChEBI" id="CHEBI:15377"/>
        <dbReference type="ChEBI" id="CHEBI:15378"/>
        <dbReference type="ChEBI" id="CHEBI:28868"/>
        <dbReference type="ChEBI" id="CHEBI:57643"/>
        <dbReference type="ChEBI" id="CHEBI:58168"/>
        <dbReference type="EC" id="3.1.1.4"/>
    </reaction>
    <physiologicalReaction direction="left-to-right" evidence="6">
        <dbReference type="Rhea" id="RHEA:15802"/>
    </physiologicalReaction>
</comment>
<evidence type="ECO:0000256" key="1">
    <source>
        <dbReference type="ARBA" id="ARBA00013278"/>
    </source>
</evidence>
<dbReference type="SUPFAM" id="SSF48403">
    <property type="entry name" value="Ankyrin repeat"/>
    <property type="match status" value="1"/>
</dbReference>
<evidence type="ECO:0000256" key="5">
    <source>
        <dbReference type="ARBA" id="ARBA00023098"/>
    </source>
</evidence>
<evidence type="ECO:0000256" key="8">
    <source>
        <dbReference type="PROSITE-ProRule" id="PRU01161"/>
    </source>
</evidence>
<dbReference type="SUPFAM" id="SSF52151">
    <property type="entry name" value="FabD/lysophospholipase-like"/>
    <property type="match status" value="1"/>
</dbReference>
<proteinExistence type="predicted"/>
<evidence type="ECO:0000256" key="2">
    <source>
        <dbReference type="ARBA" id="ARBA00022737"/>
    </source>
</evidence>
<evidence type="ECO:0000259" key="9">
    <source>
        <dbReference type="PROSITE" id="PS51635"/>
    </source>
</evidence>
<evidence type="ECO:0000256" key="4">
    <source>
        <dbReference type="ARBA" id="ARBA00023043"/>
    </source>
</evidence>
<dbReference type="InterPro" id="IPR002641">
    <property type="entry name" value="PNPLA_dom"/>
</dbReference>
<feature type="short sequence motif" description="DGA/G" evidence="8">
    <location>
        <begin position="525"/>
        <end position="527"/>
    </location>
</feature>
<keyword evidence="2" id="KW-0677">Repeat</keyword>
<keyword evidence="4 7" id="KW-0040">ANK repeat</keyword>
<keyword evidence="3 8" id="KW-0378">Hydrolase</keyword>
<dbReference type="EC" id="3.1.1.4" evidence="1"/>
<keyword evidence="5 8" id="KW-0443">Lipid metabolism</keyword>
<gene>
    <name evidence="10" type="primary">109581341</name>
</gene>
<dbReference type="GO" id="GO:0052816">
    <property type="term" value="F:long-chain fatty acyl-CoA hydrolase activity"/>
    <property type="evidence" value="ECO:0007669"/>
    <property type="project" value="TreeGrafter"/>
</dbReference>
<evidence type="ECO:0000256" key="3">
    <source>
        <dbReference type="ARBA" id="ARBA00022801"/>
    </source>
</evidence>
<dbReference type="EnsemblMetazoa" id="Aqu2.1.43691_001">
    <property type="protein sequence ID" value="Aqu2.1.43691_001"/>
    <property type="gene ID" value="Aqu2.1.43691"/>
</dbReference>
<evidence type="ECO:0000256" key="6">
    <source>
        <dbReference type="ARBA" id="ARBA00023422"/>
    </source>
</evidence>
<dbReference type="PROSITE" id="PS51635">
    <property type="entry name" value="PNPLA"/>
    <property type="match status" value="1"/>
</dbReference>
<dbReference type="AlphaFoldDB" id="A0A1X7VTM2"/>